<feature type="active site" description="Nucleophile" evidence="1">
    <location>
        <position position="55"/>
    </location>
</feature>
<evidence type="ECO:0000256" key="1">
    <source>
        <dbReference type="PIRSR" id="PIRSR637460-1"/>
    </source>
</evidence>
<name>A0A7Y9UN75_9ACTN</name>
<feature type="disulfide bond" evidence="2">
    <location>
        <begin position="212"/>
        <end position="261"/>
    </location>
</feature>
<evidence type="ECO:0000313" key="6">
    <source>
        <dbReference type="Proteomes" id="UP000540656"/>
    </source>
</evidence>
<accession>A0A7Y9UN75</accession>
<proteinExistence type="predicted"/>
<evidence type="ECO:0000313" key="5">
    <source>
        <dbReference type="EMBL" id="NYG58258.1"/>
    </source>
</evidence>
<protein>
    <submittedName>
        <fullName evidence="5">Lysophospholipase L1-like esterase</fullName>
    </submittedName>
</protein>
<gene>
    <name evidence="5" type="ORF">BJ980_001181</name>
</gene>
<keyword evidence="2" id="KW-1015">Disulfide bond</keyword>
<evidence type="ECO:0000256" key="3">
    <source>
        <dbReference type="SAM" id="MobiDB-lite"/>
    </source>
</evidence>
<dbReference type="PANTHER" id="PTHR37981">
    <property type="entry name" value="LIPASE 2"/>
    <property type="match status" value="1"/>
</dbReference>
<organism evidence="5 6">
    <name type="scientific">Nocardioides daedukensis</name>
    <dbReference type="NCBI Taxonomy" id="634462"/>
    <lineage>
        <taxon>Bacteria</taxon>
        <taxon>Bacillati</taxon>
        <taxon>Actinomycetota</taxon>
        <taxon>Actinomycetes</taxon>
        <taxon>Propionibacteriales</taxon>
        <taxon>Nocardioidaceae</taxon>
        <taxon>Nocardioides</taxon>
    </lineage>
</organism>
<dbReference type="SUPFAM" id="SSF52266">
    <property type="entry name" value="SGNH hydrolase"/>
    <property type="match status" value="1"/>
</dbReference>
<feature type="region of interest" description="Disordered" evidence="3">
    <location>
        <begin position="22"/>
        <end position="46"/>
    </location>
</feature>
<feature type="active site" evidence="1">
    <location>
        <position position="281"/>
    </location>
</feature>
<dbReference type="GO" id="GO:0019433">
    <property type="term" value="P:triglyceride catabolic process"/>
    <property type="evidence" value="ECO:0007669"/>
    <property type="project" value="TreeGrafter"/>
</dbReference>
<dbReference type="CDD" id="cd01823">
    <property type="entry name" value="SEST_like"/>
    <property type="match status" value="1"/>
</dbReference>
<dbReference type="Pfam" id="PF13472">
    <property type="entry name" value="Lipase_GDSL_2"/>
    <property type="match status" value="1"/>
</dbReference>
<dbReference type="Gene3D" id="3.40.50.1110">
    <property type="entry name" value="SGNH hydrolase"/>
    <property type="match status" value="1"/>
</dbReference>
<dbReference type="Proteomes" id="UP000540656">
    <property type="component" value="Unassembled WGS sequence"/>
</dbReference>
<feature type="disulfide bond" evidence="2">
    <location>
        <begin position="145"/>
        <end position="158"/>
    </location>
</feature>
<dbReference type="InterPro" id="IPR013830">
    <property type="entry name" value="SGNH_hydro"/>
</dbReference>
<dbReference type="RefSeq" id="WP_179501436.1">
    <property type="nucleotide sequence ID" value="NZ_JACCAA010000001.1"/>
</dbReference>
<dbReference type="InterPro" id="IPR037460">
    <property type="entry name" value="SEST-like"/>
</dbReference>
<dbReference type="GO" id="GO:0004806">
    <property type="term" value="F:triacylglycerol lipase activity"/>
    <property type="evidence" value="ECO:0007669"/>
    <property type="project" value="TreeGrafter"/>
</dbReference>
<keyword evidence="6" id="KW-1185">Reference proteome</keyword>
<dbReference type="PROSITE" id="PS51257">
    <property type="entry name" value="PROKAR_LIPOPROTEIN"/>
    <property type="match status" value="1"/>
</dbReference>
<evidence type="ECO:0000256" key="2">
    <source>
        <dbReference type="PIRSR" id="PIRSR637460-2"/>
    </source>
</evidence>
<dbReference type="EMBL" id="JACCAA010000001">
    <property type="protein sequence ID" value="NYG58258.1"/>
    <property type="molecule type" value="Genomic_DNA"/>
</dbReference>
<sequence>MHILRPATACLLAAAFLLGGCTQEDPEPPKRTTSSSEWRESGSPGTTEYVALGDSYAAAPGVPTTDVNNACFPSSNNYPALVAKALEVDRLIDASCGGASTADLLGSQGPGRPPQLDALSTDTTLVTLTVGGNDNGVFAKLLTDCVAAADLDPTGSPCRDGKESQADQSLLKRLDRSADNVDRVLAEIEERAPEALVVVVGYPQMLPAKGTCRDRFPIAEGDFAYAREINQTFNENLKQAAKEHDVEFVDMWSLSRGHDLCSDDPWVNGSTNLPDKAAPYHPFAAEQEAAAQAVVELVRKSG</sequence>
<dbReference type="PANTHER" id="PTHR37981:SF1">
    <property type="entry name" value="SGNH HYDROLASE-TYPE ESTERASE DOMAIN-CONTAINING PROTEIN"/>
    <property type="match status" value="1"/>
</dbReference>
<feature type="disulfide bond" evidence="2">
    <location>
        <begin position="71"/>
        <end position="96"/>
    </location>
</feature>
<dbReference type="InterPro" id="IPR036514">
    <property type="entry name" value="SGNH_hydro_sf"/>
</dbReference>
<evidence type="ECO:0000259" key="4">
    <source>
        <dbReference type="Pfam" id="PF13472"/>
    </source>
</evidence>
<feature type="domain" description="SGNH hydrolase-type esterase" evidence="4">
    <location>
        <begin position="51"/>
        <end position="282"/>
    </location>
</feature>
<comment type="caution">
    <text evidence="5">The sequence shown here is derived from an EMBL/GenBank/DDBJ whole genome shotgun (WGS) entry which is preliminary data.</text>
</comment>
<reference evidence="5 6" key="1">
    <citation type="submission" date="2020-07" db="EMBL/GenBank/DDBJ databases">
        <title>Sequencing the genomes of 1000 actinobacteria strains.</title>
        <authorList>
            <person name="Klenk H.-P."/>
        </authorList>
    </citation>
    <scope>NUCLEOTIDE SEQUENCE [LARGE SCALE GENOMIC DNA]</scope>
    <source>
        <strain evidence="5 6">DSM 23819</strain>
    </source>
</reference>
<dbReference type="AlphaFoldDB" id="A0A7Y9UN75"/>